<dbReference type="Gene3D" id="2.40.30.170">
    <property type="match status" value="1"/>
</dbReference>
<feature type="domain" description="p-hydroxybenzoic acid efflux pump subunit AaeA-like beta-barrel" evidence="7">
    <location>
        <begin position="174"/>
        <end position="269"/>
    </location>
</feature>
<keyword evidence="4 5" id="KW-0472">Membrane</keyword>
<evidence type="ECO:0000256" key="5">
    <source>
        <dbReference type="SAM" id="Phobius"/>
    </source>
</evidence>
<dbReference type="SUPFAM" id="SSF111369">
    <property type="entry name" value="HlyD-like secretion proteins"/>
    <property type="match status" value="1"/>
</dbReference>
<dbReference type="Pfam" id="PF25963">
    <property type="entry name" value="Beta-barrel_AAEA"/>
    <property type="match status" value="1"/>
</dbReference>
<dbReference type="HOGENOM" id="CLU_018816_15_2_6"/>
<proteinExistence type="inferred from homology"/>
<dbReference type="GO" id="GO:0022857">
    <property type="term" value="F:transmembrane transporter activity"/>
    <property type="evidence" value="ECO:0007669"/>
    <property type="project" value="InterPro"/>
</dbReference>
<evidence type="ECO:0000256" key="2">
    <source>
        <dbReference type="ARBA" id="ARBA00022692"/>
    </source>
</evidence>
<dbReference type="OrthoDB" id="5645220at2"/>
<dbReference type="EMBL" id="LN614827">
    <property type="protein sequence ID" value="CEG56083.1"/>
    <property type="molecule type" value="Genomic_DNA"/>
</dbReference>
<dbReference type="AlphaFoldDB" id="A0A098G0U4"/>
<protein>
    <submittedName>
        <fullName evidence="8">Multidrug resistance efflux pum, Secretion protein HlyD</fullName>
    </submittedName>
</protein>
<evidence type="ECO:0000313" key="9">
    <source>
        <dbReference type="Proteomes" id="UP000032430"/>
    </source>
</evidence>
<keyword evidence="9" id="KW-1185">Reference proteome</keyword>
<accession>A0A098G0U4</accession>
<feature type="transmembrane region" description="Helical" evidence="5">
    <location>
        <begin position="6"/>
        <end position="26"/>
    </location>
</feature>
<dbReference type="GO" id="GO:0016020">
    <property type="term" value="C:membrane"/>
    <property type="evidence" value="ECO:0007669"/>
    <property type="project" value="InterPro"/>
</dbReference>
<keyword evidence="2 5" id="KW-0812">Transmembrane</keyword>
<dbReference type="InterPro" id="IPR058625">
    <property type="entry name" value="MdtA-like_BSH"/>
</dbReference>
<dbReference type="Proteomes" id="UP000032430">
    <property type="component" value="Chromosome I"/>
</dbReference>
<reference evidence="9" key="1">
    <citation type="submission" date="2014-09" db="EMBL/GenBank/DDBJ databases">
        <authorList>
            <person name="Gomez-Valero L."/>
        </authorList>
    </citation>
    <scope>NUCLEOTIDE SEQUENCE [LARGE SCALE GENOMIC DNA]</scope>
    <source>
        <strain evidence="9">ATCC700992</strain>
    </source>
</reference>
<dbReference type="NCBIfam" id="TIGR01730">
    <property type="entry name" value="RND_mfp"/>
    <property type="match status" value="1"/>
</dbReference>
<evidence type="ECO:0000256" key="4">
    <source>
        <dbReference type="ARBA" id="ARBA00023136"/>
    </source>
</evidence>
<evidence type="ECO:0000313" key="8">
    <source>
        <dbReference type="EMBL" id="CEG56083.1"/>
    </source>
</evidence>
<keyword evidence="3 5" id="KW-1133">Transmembrane helix</keyword>
<dbReference type="Gene3D" id="2.40.50.100">
    <property type="match status" value="1"/>
</dbReference>
<dbReference type="RefSeq" id="WP_045094828.1">
    <property type="nucleotide sequence ID" value="NZ_LN614827.1"/>
</dbReference>
<dbReference type="PANTHER" id="PTHR30367">
    <property type="entry name" value="P-HYDROXYBENZOIC ACID EFFLUX PUMP SUBUNIT AAEA-RELATED"/>
    <property type="match status" value="1"/>
</dbReference>
<comment type="similarity">
    <text evidence="1">Belongs to the membrane fusion protein (MFP) (TC 8.A.1) family.</text>
</comment>
<gene>
    <name evidence="8" type="ORF">LFA_0631</name>
</gene>
<dbReference type="Pfam" id="PF25917">
    <property type="entry name" value="BSH_RND"/>
    <property type="match status" value="1"/>
</dbReference>
<dbReference type="InterPro" id="IPR050393">
    <property type="entry name" value="MFP_Efflux_Pump"/>
</dbReference>
<name>A0A098G0U4_9GAMM</name>
<dbReference type="InterPro" id="IPR006143">
    <property type="entry name" value="RND_pump_MFP"/>
</dbReference>
<dbReference type="KEGG" id="lfa:LFA_0631"/>
<dbReference type="PANTHER" id="PTHR30367:SF1">
    <property type="entry name" value="MULTIDRUG RESISTANCE PROTEIN MDTN"/>
    <property type="match status" value="1"/>
</dbReference>
<evidence type="ECO:0000259" key="7">
    <source>
        <dbReference type="Pfam" id="PF25963"/>
    </source>
</evidence>
<evidence type="ECO:0000256" key="1">
    <source>
        <dbReference type="ARBA" id="ARBA00009477"/>
    </source>
</evidence>
<dbReference type="InterPro" id="IPR058634">
    <property type="entry name" value="AaeA-lik-b-barrel"/>
</dbReference>
<evidence type="ECO:0000259" key="6">
    <source>
        <dbReference type="Pfam" id="PF25917"/>
    </source>
</evidence>
<dbReference type="STRING" id="1212491.LFA_0631"/>
<feature type="domain" description="Multidrug resistance protein MdtA-like barrel-sandwich hybrid" evidence="6">
    <location>
        <begin position="43"/>
        <end position="168"/>
    </location>
</feature>
<sequence>MKKVLGNLIAFAALVMLLISGTLVVLRMNERPRTDDAVLFADIANIAPEVSGRVISLNIHNNQSVHVGDILFIVDPEPYQLRLNAAKAQYHLATTSLTRMEPLLRKGYVTAEQIDEARAAKESARAAEALAKRDLVNTVVKAPFDGKIVGLNIAVGEYATTGHPLFTMIKTSKWYVIANFRETEVRKMKKGALSTVYVMAHPDQPLQGHVDSVGWGVTSEDSSFGNGLPSIPKSLNWVRLAQRFPVRILLDNPPDNLMRVGASAVAVVHYEVHNSHSAVGDSINADQ</sequence>
<organism evidence="8 9">
    <name type="scientific">Legionella fallonii LLAP-10</name>
    <dbReference type="NCBI Taxonomy" id="1212491"/>
    <lineage>
        <taxon>Bacteria</taxon>
        <taxon>Pseudomonadati</taxon>
        <taxon>Pseudomonadota</taxon>
        <taxon>Gammaproteobacteria</taxon>
        <taxon>Legionellales</taxon>
        <taxon>Legionellaceae</taxon>
        <taxon>Legionella</taxon>
    </lineage>
</organism>
<evidence type="ECO:0000256" key="3">
    <source>
        <dbReference type="ARBA" id="ARBA00022989"/>
    </source>
</evidence>